<name>A0A1I2CJH7_9BACT</name>
<evidence type="ECO:0000256" key="1">
    <source>
        <dbReference type="SAM" id="MobiDB-lite"/>
    </source>
</evidence>
<feature type="region of interest" description="Disordered" evidence="1">
    <location>
        <begin position="1"/>
        <end position="43"/>
    </location>
</feature>
<sequence length="87" mass="8897">MSEALDELQAGEHRRVEGDRALGTEVPEASRCSCGGGAATSRRVETGPARRGMFNGAEAAAGERIPAKKLADLFAARSLGGGVAELA</sequence>
<feature type="compositionally biased region" description="Basic and acidic residues" evidence="1">
    <location>
        <begin position="10"/>
        <end position="22"/>
    </location>
</feature>
<evidence type="ECO:0000313" key="2">
    <source>
        <dbReference type="EMBL" id="SFE68461.1"/>
    </source>
</evidence>
<keyword evidence="3" id="KW-1185">Reference proteome</keyword>
<reference evidence="3" key="1">
    <citation type="submission" date="2016-10" db="EMBL/GenBank/DDBJ databases">
        <authorList>
            <person name="Varghese N."/>
            <person name="Submissions S."/>
        </authorList>
    </citation>
    <scope>NUCLEOTIDE SEQUENCE [LARGE SCALE GENOMIC DNA]</scope>
    <source>
        <strain evidence="3">ATCC 25963</strain>
    </source>
</reference>
<protein>
    <submittedName>
        <fullName evidence="2">Uncharacterized protein</fullName>
    </submittedName>
</protein>
<dbReference type="RefSeq" id="WP_096326593.1">
    <property type="nucleotide sequence ID" value="NZ_FOMX01000017.1"/>
</dbReference>
<accession>A0A1I2CJH7</accession>
<proteinExistence type="predicted"/>
<gene>
    <name evidence="2" type="ORF">SAMN02745121_05177</name>
</gene>
<dbReference type="AlphaFoldDB" id="A0A1I2CJH7"/>
<dbReference type="Proteomes" id="UP000199400">
    <property type="component" value="Unassembled WGS sequence"/>
</dbReference>
<organism evidence="2 3">
    <name type="scientific">Nannocystis exedens</name>
    <dbReference type="NCBI Taxonomy" id="54"/>
    <lineage>
        <taxon>Bacteria</taxon>
        <taxon>Pseudomonadati</taxon>
        <taxon>Myxococcota</taxon>
        <taxon>Polyangia</taxon>
        <taxon>Nannocystales</taxon>
        <taxon>Nannocystaceae</taxon>
        <taxon>Nannocystis</taxon>
    </lineage>
</organism>
<evidence type="ECO:0000313" key="3">
    <source>
        <dbReference type="Proteomes" id="UP000199400"/>
    </source>
</evidence>
<dbReference type="EMBL" id="FOMX01000017">
    <property type="protein sequence ID" value="SFE68461.1"/>
    <property type="molecule type" value="Genomic_DNA"/>
</dbReference>